<proteinExistence type="predicted"/>
<protein>
    <submittedName>
        <fullName evidence="1">Uncharacterized protein</fullName>
    </submittedName>
</protein>
<gene>
    <name evidence="1" type="ORF">WB403_30545</name>
</gene>
<evidence type="ECO:0000313" key="1">
    <source>
        <dbReference type="EMBL" id="MEI5613495.1"/>
    </source>
</evidence>
<keyword evidence="2" id="KW-1185">Reference proteome</keyword>
<dbReference type="Proteomes" id="UP001365781">
    <property type="component" value="Unassembled WGS sequence"/>
</dbReference>
<accession>A0ABU8GN01</accession>
<dbReference type="EMBL" id="JBBAYM010000023">
    <property type="protein sequence ID" value="MEI5613495.1"/>
    <property type="molecule type" value="Genomic_DNA"/>
</dbReference>
<evidence type="ECO:0000313" key="2">
    <source>
        <dbReference type="Proteomes" id="UP001365781"/>
    </source>
</evidence>
<comment type="caution">
    <text evidence="1">The sequence shown here is derived from an EMBL/GenBank/DDBJ whole genome shotgun (WGS) entry which is preliminary data.</text>
</comment>
<organism evidence="1 2">
    <name type="scientific">Streptomyces brasiliscabiei</name>
    <dbReference type="NCBI Taxonomy" id="2736302"/>
    <lineage>
        <taxon>Bacteria</taxon>
        <taxon>Bacillati</taxon>
        <taxon>Actinomycetota</taxon>
        <taxon>Actinomycetes</taxon>
        <taxon>Kitasatosporales</taxon>
        <taxon>Streptomycetaceae</taxon>
        <taxon>Streptomyces</taxon>
    </lineage>
</organism>
<name>A0ABU8GN01_9ACTN</name>
<sequence>MIEYTARRELEHVPREWKCPRHSAPDEWLTTSNRETTAVLELQPRYLAPTRPGGEPRLLGYFWGPPGQRASHGSVSGPGFKALADNFPPGTRLTVTATITLPDAPEATSS</sequence>
<reference evidence="1 2" key="1">
    <citation type="submission" date="2024-03" db="EMBL/GenBank/DDBJ databases">
        <title>First Report of Pectobacterium brasiliscabiei causing potato scab in china.</title>
        <authorList>
            <person name="Handique U."/>
        </authorList>
    </citation>
    <scope>NUCLEOTIDE SEQUENCE [LARGE SCALE GENOMIC DNA]</scope>
    <source>
        <strain evidence="1 2">ZRIMU1503</strain>
    </source>
</reference>
<dbReference type="RefSeq" id="WP_336558648.1">
    <property type="nucleotide sequence ID" value="NZ_JBBAYL010000024.1"/>
</dbReference>